<sequence length="71" mass="8149">MADQGTHFWFMTFIAVSEQGTVVVHHDGHITPPPNTTRYDLKRALERRIVKQYPELSEAKVIAFDAQPNQL</sequence>
<reference evidence="1 2" key="1">
    <citation type="journal article" date="2019" name="Int. J. Syst. Evol. Microbiol.">
        <title>The Global Catalogue of Microorganisms (GCM) 10K type strain sequencing project: providing services to taxonomists for standard genome sequencing and annotation.</title>
        <authorList>
            <consortium name="The Broad Institute Genomics Platform"/>
            <consortium name="The Broad Institute Genome Sequencing Center for Infectious Disease"/>
            <person name="Wu L."/>
            <person name="Ma J."/>
        </authorList>
    </citation>
    <scope>NUCLEOTIDE SEQUENCE [LARGE SCALE GENOMIC DNA]</scope>
    <source>
        <strain evidence="1 2">JCM 14924</strain>
    </source>
</reference>
<dbReference type="Proteomes" id="UP001501391">
    <property type="component" value="Unassembled WGS sequence"/>
</dbReference>
<accession>A0ABN3BT56</accession>
<evidence type="ECO:0000313" key="1">
    <source>
        <dbReference type="EMBL" id="GAA2199916.1"/>
    </source>
</evidence>
<organism evidence="1 2">
    <name type="scientific">Streptomyces bangladeshensis</name>
    <dbReference type="NCBI Taxonomy" id="295352"/>
    <lineage>
        <taxon>Bacteria</taxon>
        <taxon>Bacillati</taxon>
        <taxon>Actinomycetota</taxon>
        <taxon>Actinomycetes</taxon>
        <taxon>Kitasatosporales</taxon>
        <taxon>Streptomycetaceae</taxon>
        <taxon>Streptomyces</taxon>
    </lineage>
</organism>
<evidence type="ECO:0000313" key="2">
    <source>
        <dbReference type="Proteomes" id="UP001501391"/>
    </source>
</evidence>
<protein>
    <submittedName>
        <fullName evidence="1">Uncharacterized protein</fullName>
    </submittedName>
</protein>
<proteinExistence type="predicted"/>
<keyword evidence="2" id="KW-1185">Reference proteome</keyword>
<comment type="caution">
    <text evidence="1">The sequence shown here is derived from an EMBL/GenBank/DDBJ whole genome shotgun (WGS) entry which is preliminary data.</text>
</comment>
<dbReference type="RefSeq" id="WP_346163558.1">
    <property type="nucleotide sequence ID" value="NZ_BAAAOQ010000016.1"/>
</dbReference>
<dbReference type="EMBL" id="BAAAOQ010000016">
    <property type="protein sequence ID" value="GAA2199916.1"/>
    <property type="molecule type" value="Genomic_DNA"/>
</dbReference>
<name>A0ABN3BT56_9ACTN</name>
<gene>
    <name evidence="1" type="ORF">GCM10009787_48780</name>
</gene>